<gene>
    <name evidence="3" type="ORF">B0T19DRAFT_293682</name>
</gene>
<dbReference type="InterPro" id="IPR050791">
    <property type="entry name" value="Aldo-Keto_reductase"/>
</dbReference>
<keyword evidence="1" id="KW-0560">Oxidoreductase</keyword>
<organism evidence="3 4">
    <name type="scientific">Cercophora scortea</name>
    <dbReference type="NCBI Taxonomy" id="314031"/>
    <lineage>
        <taxon>Eukaryota</taxon>
        <taxon>Fungi</taxon>
        <taxon>Dikarya</taxon>
        <taxon>Ascomycota</taxon>
        <taxon>Pezizomycotina</taxon>
        <taxon>Sordariomycetes</taxon>
        <taxon>Sordariomycetidae</taxon>
        <taxon>Sordariales</taxon>
        <taxon>Lasiosphaeriaceae</taxon>
        <taxon>Cercophora</taxon>
    </lineage>
</organism>
<proteinExistence type="predicted"/>
<dbReference type="PANTHER" id="PTHR43625:SF40">
    <property type="entry name" value="ALDO-KETO REDUCTASE YAKC [NADP(+)]"/>
    <property type="match status" value="1"/>
</dbReference>
<dbReference type="InterPro" id="IPR023210">
    <property type="entry name" value="NADP_OxRdtase_dom"/>
</dbReference>
<evidence type="ECO:0000259" key="2">
    <source>
        <dbReference type="Pfam" id="PF00248"/>
    </source>
</evidence>
<dbReference type="GO" id="GO:0005737">
    <property type="term" value="C:cytoplasm"/>
    <property type="evidence" value="ECO:0007669"/>
    <property type="project" value="TreeGrafter"/>
</dbReference>
<dbReference type="SUPFAM" id="SSF51430">
    <property type="entry name" value="NAD(P)-linked oxidoreductase"/>
    <property type="match status" value="1"/>
</dbReference>
<keyword evidence="4" id="KW-1185">Reference proteome</keyword>
<dbReference type="GO" id="GO:0016491">
    <property type="term" value="F:oxidoreductase activity"/>
    <property type="evidence" value="ECO:0007669"/>
    <property type="project" value="UniProtKB-KW"/>
</dbReference>
<dbReference type="EMBL" id="JAUEPO010000007">
    <property type="protein sequence ID" value="KAK3317562.1"/>
    <property type="molecule type" value="Genomic_DNA"/>
</dbReference>
<sequence>MPPPVTLPTRTLGKNGPKITAIGFGLMGLSIGYGSVPDDDERLAVLDHAWASGCTNWDTADIYGDSELLVGKWFKLHPERRADIFLASKFAIQALSINPDGTAQFNVDSTPEYARKACETSLERLGVESVDLYYIHRLDLKTPIEKTMEVLAELKREGKIRAIGISECSSTTVRRAYKIAPVDAVQVEYNPWQLEIENKQGTNLLATCRELGVTVFAYSPLGRGFLTGQVRSPDDFAIDDFRRTLPRFFPENFYKNLQIVDKLQALAERKGVTAGQLTLAWLMAQGDDIVPIPGTKKIKYLDENIAAAKLVLTAEEIKEIRSTIGEADAAGSRCPPDYFATYADTPELS</sequence>
<accession>A0AAE0I3N5</accession>
<reference evidence="3" key="2">
    <citation type="submission" date="2023-06" db="EMBL/GenBank/DDBJ databases">
        <authorList>
            <consortium name="Lawrence Berkeley National Laboratory"/>
            <person name="Haridas S."/>
            <person name="Hensen N."/>
            <person name="Bonometti L."/>
            <person name="Westerberg I."/>
            <person name="Brannstrom I.O."/>
            <person name="Guillou S."/>
            <person name="Cros-Aarteil S."/>
            <person name="Calhoun S."/>
            <person name="Kuo A."/>
            <person name="Mondo S."/>
            <person name="Pangilinan J."/>
            <person name="Riley R."/>
            <person name="Labutti K."/>
            <person name="Andreopoulos B."/>
            <person name="Lipzen A."/>
            <person name="Chen C."/>
            <person name="Yanf M."/>
            <person name="Daum C."/>
            <person name="Ng V."/>
            <person name="Clum A."/>
            <person name="Steindorff A."/>
            <person name="Ohm R."/>
            <person name="Martin F."/>
            <person name="Silar P."/>
            <person name="Natvig D."/>
            <person name="Lalanne C."/>
            <person name="Gautier V."/>
            <person name="Ament-Velasquez S.L."/>
            <person name="Kruys A."/>
            <person name="Hutchinson M.I."/>
            <person name="Powell A.J."/>
            <person name="Barry K."/>
            <person name="Miller A.N."/>
            <person name="Grigoriev I.V."/>
            <person name="Debuchy R."/>
            <person name="Gladieux P."/>
            <person name="Thoren M.H."/>
            <person name="Johannesson H."/>
        </authorList>
    </citation>
    <scope>NUCLEOTIDE SEQUENCE</scope>
    <source>
        <strain evidence="3">SMH4131-1</strain>
    </source>
</reference>
<name>A0AAE0I3N5_9PEZI</name>
<dbReference type="Pfam" id="PF00248">
    <property type="entry name" value="Aldo_ket_red"/>
    <property type="match status" value="1"/>
</dbReference>
<dbReference type="PANTHER" id="PTHR43625">
    <property type="entry name" value="AFLATOXIN B1 ALDEHYDE REDUCTASE"/>
    <property type="match status" value="1"/>
</dbReference>
<dbReference type="Gene3D" id="3.20.20.100">
    <property type="entry name" value="NADP-dependent oxidoreductase domain"/>
    <property type="match status" value="1"/>
</dbReference>
<reference evidence="3" key="1">
    <citation type="journal article" date="2023" name="Mol. Phylogenet. Evol.">
        <title>Genome-scale phylogeny and comparative genomics of the fungal order Sordariales.</title>
        <authorList>
            <person name="Hensen N."/>
            <person name="Bonometti L."/>
            <person name="Westerberg I."/>
            <person name="Brannstrom I.O."/>
            <person name="Guillou S."/>
            <person name="Cros-Aarteil S."/>
            <person name="Calhoun S."/>
            <person name="Haridas S."/>
            <person name="Kuo A."/>
            <person name="Mondo S."/>
            <person name="Pangilinan J."/>
            <person name="Riley R."/>
            <person name="LaButti K."/>
            <person name="Andreopoulos B."/>
            <person name="Lipzen A."/>
            <person name="Chen C."/>
            <person name="Yan M."/>
            <person name="Daum C."/>
            <person name="Ng V."/>
            <person name="Clum A."/>
            <person name="Steindorff A."/>
            <person name="Ohm R.A."/>
            <person name="Martin F."/>
            <person name="Silar P."/>
            <person name="Natvig D.O."/>
            <person name="Lalanne C."/>
            <person name="Gautier V."/>
            <person name="Ament-Velasquez S.L."/>
            <person name="Kruys A."/>
            <person name="Hutchinson M.I."/>
            <person name="Powell A.J."/>
            <person name="Barry K."/>
            <person name="Miller A.N."/>
            <person name="Grigoriev I.V."/>
            <person name="Debuchy R."/>
            <person name="Gladieux P."/>
            <person name="Hiltunen Thoren M."/>
            <person name="Johannesson H."/>
        </authorList>
    </citation>
    <scope>NUCLEOTIDE SEQUENCE</scope>
    <source>
        <strain evidence="3">SMH4131-1</strain>
    </source>
</reference>
<dbReference type="InterPro" id="IPR036812">
    <property type="entry name" value="NAD(P)_OxRdtase_dom_sf"/>
</dbReference>
<dbReference type="Proteomes" id="UP001286456">
    <property type="component" value="Unassembled WGS sequence"/>
</dbReference>
<protein>
    <submittedName>
        <fullName evidence="3">NADP-dependent oxidoreductase domain-containing protein</fullName>
    </submittedName>
</protein>
<evidence type="ECO:0000313" key="4">
    <source>
        <dbReference type="Proteomes" id="UP001286456"/>
    </source>
</evidence>
<feature type="domain" description="NADP-dependent oxidoreductase" evidence="2">
    <location>
        <begin position="21"/>
        <end position="322"/>
    </location>
</feature>
<dbReference type="AlphaFoldDB" id="A0AAE0I3N5"/>
<comment type="caution">
    <text evidence="3">The sequence shown here is derived from an EMBL/GenBank/DDBJ whole genome shotgun (WGS) entry which is preliminary data.</text>
</comment>
<evidence type="ECO:0000313" key="3">
    <source>
        <dbReference type="EMBL" id="KAK3317562.1"/>
    </source>
</evidence>
<evidence type="ECO:0000256" key="1">
    <source>
        <dbReference type="ARBA" id="ARBA00023002"/>
    </source>
</evidence>